<evidence type="ECO:0000313" key="3">
    <source>
        <dbReference type="Proteomes" id="UP001154282"/>
    </source>
</evidence>
<feature type="compositionally biased region" description="Acidic residues" evidence="1">
    <location>
        <begin position="137"/>
        <end position="148"/>
    </location>
</feature>
<feature type="compositionally biased region" description="Basic residues" evidence="1">
    <location>
        <begin position="112"/>
        <end position="122"/>
    </location>
</feature>
<comment type="caution">
    <text evidence="2">The sequence shown here is derived from an EMBL/GenBank/DDBJ whole genome shotgun (WGS) entry which is preliminary data.</text>
</comment>
<keyword evidence="3" id="KW-1185">Reference proteome</keyword>
<sequence length="198" mass="21977">DPKFDHIFPASASSCHHHHRRCNYNNHSLLLPDLPFFREAPGVQGDPGPEREVGLGDPGAQEDDPDMAGNLPDPGDGGRGVRRRCAGAQGSHRPAQFPQLHHLLPYPGLPFRLRHSRRRRQGSPRPPAQTGSRCQEKEEEEEEEFMDVDELLNMPNLLVDMAGGMMVSPPRMDTPSSIHDSPDNSDAGDSLWSYHLGK</sequence>
<feature type="region of interest" description="Disordered" evidence="1">
    <location>
        <begin position="40"/>
        <end position="148"/>
    </location>
</feature>
<gene>
    <name evidence="2" type="ORF">LITE_LOCUS12360</name>
</gene>
<dbReference type="EMBL" id="CAMGYJ010000004">
    <property type="protein sequence ID" value="CAI0404208.1"/>
    <property type="molecule type" value="Genomic_DNA"/>
</dbReference>
<accession>A0AAV0J3A4</accession>
<reference evidence="2" key="1">
    <citation type="submission" date="2022-08" db="EMBL/GenBank/DDBJ databases">
        <authorList>
            <person name="Gutierrez-Valencia J."/>
        </authorList>
    </citation>
    <scope>NUCLEOTIDE SEQUENCE</scope>
</reference>
<evidence type="ECO:0000256" key="1">
    <source>
        <dbReference type="SAM" id="MobiDB-lite"/>
    </source>
</evidence>
<dbReference type="Proteomes" id="UP001154282">
    <property type="component" value="Unassembled WGS sequence"/>
</dbReference>
<organism evidence="2 3">
    <name type="scientific">Linum tenue</name>
    <dbReference type="NCBI Taxonomy" id="586396"/>
    <lineage>
        <taxon>Eukaryota</taxon>
        <taxon>Viridiplantae</taxon>
        <taxon>Streptophyta</taxon>
        <taxon>Embryophyta</taxon>
        <taxon>Tracheophyta</taxon>
        <taxon>Spermatophyta</taxon>
        <taxon>Magnoliopsida</taxon>
        <taxon>eudicotyledons</taxon>
        <taxon>Gunneridae</taxon>
        <taxon>Pentapetalae</taxon>
        <taxon>rosids</taxon>
        <taxon>fabids</taxon>
        <taxon>Malpighiales</taxon>
        <taxon>Linaceae</taxon>
        <taxon>Linum</taxon>
    </lineage>
</organism>
<proteinExistence type="predicted"/>
<name>A0AAV0J3A4_9ROSI</name>
<evidence type="ECO:0000313" key="2">
    <source>
        <dbReference type="EMBL" id="CAI0404208.1"/>
    </source>
</evidence>
<protein>
    <submittedName>
        <fullName evidence="2">Uncharacterized protein</fullName>
    </submittedName>
</protein>
<feature type="region of interest" description="Disordered" evidence="1">
    <location>
        <begin position="162"/>
        <end position="198"/>
    </location>
</feature>
<dbReference type="AlphaFoldDB" id="A0AAV0J3A4"/>
<feature type="non-terminal residue" evidence="2">
    <location>
        <position position="1"/>
    </location>
</feature>